<dbReference type="RefSeq" id="WP_009535600.1">
    <property type="nucleotide sequence ID" value="NZ_KE148312.1"/>
</dbReference>
<keyword evidence="2 3" id="KW-0786">Thiamine pyrophosphate</keyword>
<sequence>MKKRLADYIAEKLVEAGICRSFSVVGGGAMHLNDALGHNKGIQTLYQHHEQACAMAAESYARIHNVPALLCVTSGPGGTNTITGVLGAYLDSLPMIVLSGQVRHDNTARWSGRALRAMGDQEFDILQSVSCMCKYSEMLIDPYRVRYAIEKAIYLSQTGRPGPCWLDIPVDVQGCTIETEDLLGFDVSDFENGGDGWEKRAVENKYPEFATACRKYFSDEEEKKALHALYTKKENPHVLAEDLGGQEDHGFTEWKDFLPLAKQVLEKIRASKRPIFYTGNGVRIAGAETMFLELSEKLGIPVVLGWNAPDIFPTKHPLNAGRPGGRGDRPGNLAVQNADCILSIGSRLNIRQVGYSFRDWAPEAYVMQNDIDKEEIAKPSVHCDLQLHGDAKALIRALLELLKEEKSLPLFKGGEGIVREEARKFIREKAAEAVLEEDKSERLTWLDTVRFYQANYPTILPEYRSEETAECNVYALVEKLSERAEEDQITVVGNGSPCVAGGQSYIIKKGTRFISQDGVASMGYGLPAGIGAYYAAIDFTKAEEEKLKQAPYWQGKEESYPPYREKDIIVLTGDGSIQMNLQELQTIIHHKMPLKIFVVNNGGYHSIRQTQNSFFGKPLVGIGVDSGMEGEGTDLSFPSLERLAHAYGYPYVSIHSNKELSEGIEKTLKVEGPVLCEVFVSLTQQFLPKSSAKRDKEGNLFSPPLQDMDPFLPDEEMEMLMLLKKRQ</sequence>
<evidence type="ECO:0000313" key="8">
    <source>
        <dbReference type="Proteomes" id="UP000018461"/>
    </source>
</evidence>
<organism evidence="7 8">
    <name type="scientific">Oribacterium parvum ACB1</name>
    <dbReference type="NCBI Taxonomy" id="796943"/>
    <lineage>
        <taxon>Bacteria</taxon>
        <taxon>Bacillati</taxon>
        <taxon>Bacillota</taxon>
        <taxon>Clostridia</taxon>
        <taxon>Lachnospirales</taxon>
        <taxon>Lachnospiraceae</taxon>
        <taxon>Oribacterium</taxon>
    </lineage>
</organism>
<dbReference type="Pfam" id="PF02775">
    <property type="entry name" value="TPP_enzyme_C"/>
    <property type="match status" value="1"/>
</dbReference>
<evidence type="ECO:0000259" key="4">
    <source>
        <dbReference type="Pfam" id="PF00205"/>
    </source>
</evidence>
<dbReference type="Pfam" id="PF00205">
    <property type="entry name" value="TPP_enzyme_M"/>
    <property type="match status" value="1"/>
</dbReference>
<dbReference type="InterPro" id="IPR029061">
    <property type="entry name" value="THDP-binding"/>
</dbReference>
<dbReference type="GO" id="GO:0050660">
    <property type="term" value="F:flavin adenine dinucleotide binding"/>
    <property type="evidence" value="ECO:0007669"/>
    <property type="project" value="TreeGrafter"/>
</dbReference>
<dbReference type="PANTHER" id="PTHR18968:SF142">
    <property type="entry name" value="ACETOLACTATE SYNTHASE"/>
    <property type="match status" value="1"/>
</dbReference>
<dbReference type="SUPFAM" id="SSF52518">
    <property type="entry name" value="Thiamin diphosphate-binding fold (THDP-binding)"/>
    <property type="match status" value="2"/>
</dbReference>
<dbReference type="GO" id="GO:0003984">
    <property type="term" value="F:acetolactate synthase activity"/>
    <property type="evidence" value="ECO:0007669"/>
    <property type="project" value="TreeGrafter"/>
</dbReference>
<dbReference type="InterPro" id="IPR012001">
    <property type="entry name" value="Thiamin_PyroP_enz_TPP-bd_dom"/>
</dbReference>
<feature type="domain" description="Thiamine pyrophosphate enzyme TPP-binding" evidence="5">
    <location>
        <begin position="495"/>
        <end position="678"/>
    </location>
</feature>
<dbReference type="InterPro" id="IPR012000">
    <property type="entry name" value="Thiamin_PyroP_enz_cen_dom"/>
</dbReference>
<dbReference type="InterPro" id="IPR029035">
    <property type="entry name" value="DHS-like_NAD/FAD-binding_dom"/>
</dbReference>
<accession>G9WQX8</accession>
<feature type="domain" description="Thiamine pyrophosphate enzyme N-terminal TPP-binding" evidence="6">
    <location>
        <begin position="4"/>
        <end position="108"/>
    </location>
</feature>
<dbReference type="AlphaFoldDB" id="G9WQX8"/>
<dbReference type="EMBL" id="AFZC02000002">
    <property type="protein sequence ID" value="EHL09788.1"/>
    <property type="molecule type" value="Genomic_DNA"/>
</dbReference>
<dbReference type="STRING" id="796943.HMPREF9625_01761"/>
<keyword evidence="8" id="KW-1185">Reference proteome</keyword>
<dbReference type="Gene3D" id="3.40.50.1220">
    <property type="entry name" value="TPP-binding domain"/>
    <property type="match status" value="1"/>
</dbReference>
<reference evidence="7" key="2">
    <citation type="submission" date="2013-03" db="EMBL/GenBank/DDBJ databases">
        <title>The Genome Sequence of Oribacterium sp. ACB1.</title>
        <authorList>
            <consortium name="The Broad Institute Genomics Platform"/>
            <consortium name="The Broad Institute Genome Sequencing Center for Infectious Disease"/>
            <person name="Earl A."/>
            <person name="Ward D."/>
            <person name="Feldgarden M."/>
            <person name="Gevers D."/>
            <person name="Sizova M."/>
            <person name="Hazen A."/>
            <person name="Epstein S."/>
            <person name="Walker B."/>
            <person name="Young S."/>
            <person name="Zeng Q."/>
            <person name="Gargeya S."/>
            <person name="Fitzgerald M."/>
            <person name="Haas B."/>
            <person name="Abouelleil A."/>
            <person name="Allen A.W."/>
            <person name="Alvarado L."/>
            <person name="Arachchi H.M."/>
            <person name="Berlin A.M."/>
            <person name="Chapman S.B."/>
            <person name="Gainer-Dewar J."/>
            <person name="Goldberg J."/>
            <person name="Griggs A."/>
            <person name="Gujja S."/>
            <person name="Hansen M."/>
            <person name="Howarth C."/>
            <person name="Imamovic A."/>
            <person name="Ireland A."/>
            <person name="Larimer J."/>
            <person name="McCowan C."/>
            <person name="Murphy C."/>
            <person name="Pearson M."/>
            <person name="Poon T.W."/>
            <person name="Priest M."/>
            <person name="Roberts A."/>
            <person name="Saif S."/>
            <person name="Shea T."/>
            <person name="Sisk P."/>
            <person name="Sykes S."/>
            <person name="Wortman J."/>
            <person name="Nusbaum C."/>
            <person name="Birren B."/>
        </authorList>
    </citation>
    <scope>NUCLEOTIDE SEQUENCE [LARGE SCALE GENOMIC DNA]</scope>
    <source>
        <strain evidence="7">ACB1</strain>
    </source>
</reference>
<dbReference type="CDD" id="cd07035">
    <property type="entry name" value="TPP_PYR_POX_like"/>
    <property type="match status" value="1"/>
</dbReference>
<evidence type="ECO:0000256" key="3">
    <source>
        <dbReference type="RuleBase" id="RU362132"/>
    </source>
</evidence>
<dbReference type="Proteomes" id="UP000018461">
    <property type="component" value="Unassembled WGS sequence"/>
</dbReference>
<comment type="caution">
    <text evidence="7">The sequence shown here is derived from an EMBL/GenBank/DDBJ whole genome shotgun (WGS) entry which is preliminary data.</text>
</comment>
<dbReference type="CDD" id="cd00568">
    <property type="entry name" value="TPP_enzymes"/>
    <property type="match status" value="1"/>
</dbReference>
<dbReference type="GO" id="GO:0009097">
    <property type="term" value="P:isoleucine biosynthetic process"/>
    <property type="evidence" value="ECO:0007669"/>
    <property type="project" value="TreeGrafter"/>
</dbReference>
<dbReference type="GO" id="GO:0009099">
    <property type="term" value="P:L-valine biosynthetic process"/>
    <property type="evidence" value="ECO:0007669"/>
    <property type="project" value="TreeGrafter"/>
</dbReference>
<evidence type="ECO:0000259" key="6">
    <source>
        <dbReference type="Pfam" id="PF02776"/>
    </source>
</evidence>
<dbReference type="InterPro" id="IPR011766">
    <property type="entry name" value="TPP_enzyme_TPP-bd"/>
</dbReference>
<dbReference type="HOGENOM" id="CLU_013748_1_3_9"/>
<feature type="domain" description="Thiamine pyrophosphate enzyme central" evidence="4">
    <location>
        <begin position="262"/>
        <end position="398"/>
    </location>
</feature>
<comment type="similarity">
    <text evidence="1 3">Belongs to the TPP enzyme family.</text>
</comment>
<dbReference type="InterPro" id="IPR045229">
    <property type="entry name" value="TPP_enz"/>
</dbReference>
<dbReference type="Pfam" id="PF02776">
    <property type="entry name" value="TPP_enzyme_N"/>
    <property type="match status" value="1"/>
</dbReference>
<protein>
    <submittedName>
        <fullName evidence="7">Uncharacterized protein</fullName>
    </submittedName>
</protein>
<evidence type="ECO:0000259" key="5">
    <source>
        <dbReference type="Pfam" id="PF02775"/>
    </source>
</evidence>
<evidence type="ECO:0000256" key="2">
    <source>
        <dbReference type="ARBA" id="ARBA00023052"/>
    </source>
</evidence>
<evidence type="ECO:0000256" key="1">
    <source>
        <dbReference type="ARBA" id="ARBA00007812"/>
    </source>
</evidence>
<dbReference type="Gene3D" id="3.40.50.970">
    <property type="match status" value="2"/>
</dbReference>
<reference evidence="7" key="1">
    <citation type="submission" date="2011-08" db="EMBL/GenBank/DDBJ databases">
        <authorList>
            <consortium name="The Broad Institute Genome Sequencing Platform"/>
            <person name="Earl A."/>
            <person name="Ward D."/>
            <person name="Feldgarden M."/>
            <person name="Gevers D."/>
            <person name="Sizova M."/>
            <person name="Hazen A."/>
            <person name="Epstein S."/>
            <person name="Young S.K."/>
            <person name="Zeng Q."/>
            <person name="Gargeya S."/>
            <person name="Fitzgerald M."/>
            <person name="Haas B."/>
            <person name="Abouelleil A."/>
            <person name="Alvarado L."/>
            <person name="Arachchi H.M."/>
            <person name="Berlin A."/>
            <person name="Brown A."/>
            <person name="Chapman S.B."/>
            <person name="Chen Z."/>
            <person name="Dunbar C."/>
            <person name="Freedman E."/>
            <person name="Gearin G."/>
            <person name="Gellesch M."/>
            <person name="Goldberg J."/>
            <person name="Griggs A."/>
            <person name="Gujja S."/>
            <person name="Heiman D."/>
            <person name="Howarth C."/>
            <person name="Larson L."/>
            <person name="Lui A."/>
            <person name="MacDonald P.J.P."/>
            <person name="Montmayeur A."/>
            <person name="Murphy C."/>
            <person name="Neiman D."/>
            <person name="Pearson M."/>
            <person name="Priest M."/>
            <person name="Roberts A."/>
            <person name="Saif S."/>
            <person name="Shea T."/>
            <person name="Shenoy N."/>
            <person name="Sisk P."/>
            <person name="Stolte C."/>
            <person name="Sykes S."/>
            <person name="Wortman J."/>
            <person name="Nusbaum C."/>
            <person name="Birren B."/>
        </authorList>
    </citation>
    <scope>NUCLEOTIDE SEQUENCE</scope>
    <source>
        <strain evidence="7">ACB1</strain>
    </source>
</reference>
<gene>
    <name evidence="7" type="ORF">HMPREF9625_01761</name>
</gene>
<dbReference type="GO" id="GO:0030976">
    <property type="term" value="F:thiamine pyrophosphate binding"/>
    <property type="evidence" value="ECO:0007669"/>
    <property type="project" value="InterPro"/>
</dbReference>
<dbReference type="GO" id="GO:0005948">
    <property type="term" value="C:acetolactate synthase complex"/>
    <property type="evidence" value="ECO:0007669"/>
    <property type="project" value="TreeGrafter"/>
</dbReference>
<dbReference type="PANTHER" id="PTHR18968">
    <property type="entry name" value="THIAMINE PYROPHOSPHATE ENZYMES"/>
    <property type="match status" value="1"/>
</dbReference>
<evidence type="ECO:0000313" key="7">
    <source>
        <dbReference type="EMBL" id="EHL09788.1"/>
    </source>
</evidence>
<dbReference type="PATRIC" id="fig|796943.3.peg.2236"/>
<dbReference type="SUPFAM" id="SSF52467">
    <property type="entry name" value="DHS-like NAD/FAD-binding domain"/>
    <property type="match status" value="1"/>
</dbReference>
<dbReference type="GO" id="GO:0000287">
    <property type="term" value="F:magnesium ion binding"/>
    <property type="evidence" value="ECO:0007669"/>
    <property type="project" value="InterPro"/>
</dbReference>
<name>G9WQX8_9FIRM</name>
<proteinExistence type="inferred from homology"/>